<keyword evidence="2" id="KW-1185">Reference proteome</keyword>
<dbReference type="EMBL" id="VUJU01012514">
    <property type="protein sequence ID" value="KAF0707492.1"/>
    <property type="molecule type" value="Genomic_DNA"/>
</dbReference>
<gene>
    <name evidence="1" type="ORF">FWK35_00023577</name>
</gene>
<dbReference type="AlphaFoldDB" id="A0A6G0VSD2"/>
<sequence length="50" mass="6009">MKEYDDCNLLYPFTKTLEFTKHITALFSSSIKELLFIKKENIKRDQKILI</sequence>
<evidence type="ECO:0000313" key="1">
    <source>
        <dbReference type="EMBL" id="KAF0707492.1"/>
    </source>
</evidence>
<reference evidence="1 2" key="1">
    <citation type="submission" date="2019-08" db="EMBL/GenBank/DDBJ databases">
        <title>Whole genome of Aphis craccivora.</title>
        <authorList>
            <person name="Voronova N.V."/>
            <person name="Shulinski R.S."/>
            <person name="Bandarenka Y.V."/>
            <person name="Zhorov D.G."/>
            <person name="Warner D."/>
        </authorList>
    </citation>
    <scope>NUCLEOTIDE SEQUENCE [LARGE SCALE GENOMIC DNA]</scope>
    <source>
        <strain evidence="1">180601</strain>
        <tissue evidence="1">Whole Body</tissue>
    </source>
</reference>
<comment type="caution">
    <text evidence="1">The sequence shown here is derived from an EMBL/GenBank/DDBJ whole genome shotgun (WGS) entry which is preliminary data.</text>
</comment>
<name>A0A6G0VSD2_APHCR</name>
<proteinExistence type="predicted"/>
<evidence type="ECO:0000313" key="2">
    <source>
        <dbReference type="Proteomes" id="UP000478052"/>
    </source>
</evidence>
<dbReference type="Proteomes" id="UP000478052">
    <property type="component" value="Unassembled WGS sequence"/>
</dbReference>
<accession>A0A6G0VSD2</accession>
<organism evidence="1 2">
    <name type="scientific">Aphis craccivora</name>
    <name type="common">Cowpea aphid</name>
    <dbReference type="NCBI Taxonomy" id="307492"/>
    <lineage>
        <taxon>Eukaryota</taxon>
        <taxon>Metazoa</taxon>
        <taxon>Ecdysozoa</taxon>
        <taxon>Arthropoda</taxon>
        <taxon>Hexapoda</taxon>
        <taxon>Insecta</taxon>
        <taxon>Pterygota</taxon>
        <taxon>Neoptera</taxon>
        <taxon>Paraneoptera</taxon>
        <taxon>Hemiptera</taxon>
        <taxon>Sternorrhyncha</taxon>
        <taxon>Aphidomorpha</taxon>
        <taxon>Aphidoidea</taxon>
        <taxon>Aphididae</taxon>
        <taxon>Aphidini</taxon>
        <taxon>Aphis</taxon>
        <taxon>Aphis</taxon>
    </lineage>
</organism>
<feature type="non-terminal residue" evidence="1">
    <location>
        <position position="50"/>
    </location>
</feature>
<protein>
    <submittedName>
        <fullName evidence="1">Uncharacterized protein</fullName>
    </submittedName>
</protein>